<dbReference type="NCBIfam" id="TIGR01145">
    <property type="entry name" value="ATP_synt_delta"/>
    <property type="match status" value="1"/>
</dbReference>
<evidence type="ECO:0000256" key="7">
    <source>
        <dbReference type="HAMAP-Rule" id="MF_01416"/>
    </source>
</evidence>
<dbReference type="GO" id="GO:0046933">
    <property type="term" value="F:proton-transporting ATP synthase activity, rotational mechanism"/>
    <property type="evidence" value="ECO:0007669"/>
    <property type="project" value="UniProtKB-UniRule"/>
</dbReference>
<evidence type="ECO:0000256" key="3">
    <source>
        <dbReference type="ARBA" id="ARBA00022781"/>
    </source>
</evidence>
<sequence length="269" mass="29039">MQGVSRTSVGEVIRRLDDILPSANAATLGHELFEVVALLEQEHSLRRWLADPAGSPDSKSALVSDLLETKVSPATLLVVSDVVRAKWSTSRDLVDAVEQAAVFATIAEHGTAQELEGVEDELFRFGRIVTGQPELRAALTTDGVSIEHKRTLVENLLSGKVGAATLALVTEAVTRPRGRTLEQGLDHFSQLVAERAKHYIAVVRTAVPLSEAQQSRLQAALTRIYGRDIHLNIEIAPEIVGGLSIRVGDEVIDGTIAGRIAEVRRRLAG</sequence>
<dbReference type="RefSeq" id="WP_068758409.1">
    <property type="nucleotide sequence ID" value="NZ_KQ950186.1"/>
</dbReference>
<evidence type="ECO:0000313" key="8">
    <source>
        <dbReference type="EMBL" id="KUP96182.1"/>
    </source>
</evidence>
<reference evidence="9" key="1">
    <citation type="journal article" date="2017" name="Acta Aliment.">
        <title>Plant polysaccharide degrading enzyme system of Thermpbifida cellulosilytica TB100 revealed by de novo genome project data.</title>
        <authorList>
            <person name="Toth A."/>
            <person name="Baka E."/>
            <person name="Luzics S."/>
            <person name="Bata-Vidacs I."/>
            <person name="Nagy I."/>
            <person name="Balint B."/>
            <person name="Herceg R."/>
            <person name="Olasz F."/>
            <person name="Wilk T."/>
            <person name="Nagy T."/>
            <person name="Kriszt B."/>
            <person name="Nagy I."/>
            <person name="Kukolya J."/>
        </authorList>
    </citation>
    <scope>NUCLEOTIDE SEQUENCE [LARGE SCALE GENOMIC DNA]</scope>
    <source>
        <strain evidence="9">TB100</strain>
    </source>
</reference>
<dbReference type="PATRIC" id="fig|665004.4.peg.3802"/>
<comment type="function">
    <text evidence="7">F(1)F(0) ATP synthase produces ATP from ADP in the presence of a proton or sodium gradient. F-type ATPases consist of two structural domains, F(1) containing the extramembraneous catalytic core and F(0) containing the membrane proton channel, linked together by a central stalk and a peripheral stalk. During catalysis, ATP synthesis in the catalytic domain of F(1) is coupled via a rotary mechanism of the central stalk subunits to proton translocation.</text>
</comment>
<comment type="caution">
    <text evidence="8">The sequence shown here is derived from an EMBL/GenBank/DDBJ whole genome shotgun (WGS) entry which is preliminary data.</text>
</comment>
<dbReference type="InterPro" id="IPR000711">
    <property type="entry name" value="ATPase_OSCP/dsu"/>
</dbReference>
<accession>A0A147KFX7</accession>
<comment type="similarity">
    <text evidence="7">Belongs to the ATPase delta chain family.</text>
</comment>
<evidence type="ECO:0000256" key="2">
    <source>
        <dbReference type="ARBA" id="ARBA00022448"/>
    </source>
</evidence>
<dbReference type="EMBL" id="LGEM01000098">
    <property type="protein sequence ID" value="KUP96182.1"/>
    <property type="molecule type" value="Genomic_DNA"/>
</dbReference>
<evidence type="ECO:0000256" key="4">
    <source>
        <dbReference type="ARBA" id="ARBA00023065"/>
    </source>
</evidence>
<evidence type="ECO:0000256" key="5">
    <source>
        <dbReference type="ARBA" id="ARBA00023136"/>
    </source>
</evidence>
<dbReference type="Proteomes" id="UP000074382">
    <property type="component" value="Unassembled WGS sequence"/>
</dbReference>
<dbReference type="Pfam" id="PF00213">
    <property type="entry name" value="OSCP"/>
    <property type="match status" value="1"/>
</dbReference>
<name>A0A147KFX7_THECS</name>
<comment type="subcellular location">
    <subcellularLocation>
        <location evidence="7">Cell membrane</location>
        <topology evidence="7">Peripheral membrane protein</topology>
    </subcellularLocation>
    <subcellularLocation>
        <location evidence="1">Membrane</location>
    </subcellularLocation>
</comment>
<dbReference type="NCBIfam" id="NF009967">
    <property type="entry name" value="PRK13430.1"/>
    <property type="match status" value="1"/>
</dbReference>
<evidence type="ECO:0000256" key="1">
    <source>
        <dbReference type="ARBA" id="ARBA00004370"/>
    </source>
</evidence>
<dbReference type="HAMAP" id="MF_01416">
    <property type="entry name" value="ATP_synth_delta_bact"/>
    <property type="match status" value="1"/>
</dbReference>
<dbReference type="GO" id="GO:0045259">
    <property type="term" value="C:proton-transporting ATP synthase complex"/>
    <property type="evidence" value="ECO:0007669"/>
    <property type="project" value="UniProtKB-KW"/>
</dbReference>
<keyword evidence="2 7" id="KW-0813">Transport</keyword>
<evidence type="ECO:0000256" key="6">
    <source>
        <dbReference type="ARBA" id="ARBA00023310"/>
    </source>
</evidence>
<keyword evidence="7" id="KW-0139">CF(1)</keyword>
<keyword evidence="6 7" id="KW-0066">ATP synthesis</keyword>
<dbReference type="STRING" id="665004.AC529_13420"/>
<organism evidence="8 9">
    <name type="scientific">Thermobifida cellulosilytica TB100</name>
    <dbReference type="NCBI Taxonomy" id="665004"/>
    <lineage>
        <taxon>Bacteria</taxon>
        <taxon>Bacillati</taxon>
        <taxon>Actinomycetota</taxon>
        <taxon>Actinomycetes</taxon>
        <taxon>Streptosporangiales</taxon>
        <taxon>Nocardiopsidaceae</taxon>
        <taxon>Thermobifida</taxon>
    </lineage>
</organism>
<keyword evidence="9" id="KW-1185">Reference proteome</keyword>
<comment type="function">
    <text evidence="7">This protein is part of the stalk that links CF(0) to CF(1). It either transmits conformational changes from CF(0) to CF(1) or is implicated in proton conduction.</text>
</comment>
<dbReference type="PRINTS" id="PR00125">
    <property type="entry name" value="ATPASEDELTA"/>
</dbReference>
<protein>
    <recommendedName>
        <fullName evidence="7">ATP synthase subunit delta</fullName>
    </recommendedName>
    <alternativeName>
        <fullName evidence="7">ATP synthase F(1) sector subunit delta</fullName>
    </alternativeName>
    <alternativeName>
        <fullName evidence="7">F-type ATPase subunit delta</fullName>
        <shortName evidence="7">F-ATPase subunit delta</shortName>
    </alternativeName>
</protein>
<proteinExistence type="inferred from homology"/>
<keyword evidence="3 7" id="KW-0375">Hydrogen ion transport</keyword>
<dbReference type="PANTHER" id="PTHR11910">
    <property type="entry name" value="ATP SYNTHASE DELTA CHAIN"/>
    <property type="match status" value="1"/>
</dbReference>
<dbReference type="GO" id="GO:0005886">
    <property type="term" value="C:plasma membrane"/>
    <property type="evidence" value="ECO:0007669"/>
    <property type="project" value="UniProtKB-SubCell"/>
</dbReference>
<dbReference type="OrthoDB" id="5242917at2"/>
<evidence type="ECO:0000313" key="9">
    <source>
        <dbReference type="Proteomes" id="UP000074382"/>
    </source>
</evidence>
<keyword evidence="4 7" id="KW-0406">Ion transport</keyword>
<gene>
    <name evidence="7" type="primary">atpH</name>
    <name evidence="8" type="ORF">AC529_13420</name>
</gene>
<keyword evidence="7" id="KW-1003">Cell membrane</keyword>
<keyword evidence="5 7" id="KW-0472">Membrane</keyword>
<dbReference type="AlphaFoldDB" id="A0A147KFX7"/>